<feature type="compositionally biased region" description="Low complexity" evidence="7">
    <location>
        <begin position="676"/>
        <end position="686"/>
    </location>
</feature>
<evidence type="ECO:0000256" key="1">
    <source>
        <dbReference type="ARBA" id="ARBA00022527"/>
    </source>
</evidence>
<dbReference type="PROSITE" id="PS00107">
    <property type="entry name" value="PROTEIN_KINASE_ATP"/>
    <property type="match status" value="1"/>
</dbReference>
<evidence type="ECO:0000256" key="3">
    <source>
        <dbReference type="ARBA" id="ARBA00022741"/>
    </source>
</evidence>
<feature type="region of interest" description="Disordered" evidence="7">
    <location>
        <begin position="424"/>
        <end position="489"/>
    </location>
</feature>
<feature type="compositionally biased region" description="Low complexity" evidence="7">
    <location>
        <begin position="633"/>
        <end position="649"/>
    </location>
</feature>
<dbReference type="PANTHER" id="PTHR24346:SF82">
    <property type="entry name" value="KP78A-RELATED"/>
    <property type="match status" value="1"/>
</dbReference>
<dbReference type="InterPro" id="IPR008271">
    <property type="entry name" value="Ser/Thr_kinase_AS"/>
</dbReference>
<dbReference type="InterPro" id="IPR000719">
    <property type="entry name" value="Prot_kinase_dom"/>
</dbReference>
<keyword evidence="5 6" id="KW-0067">ATP-binding</keyword>
<dbReference type="PANTHER" id="PTHR24346">
    <property type="entry name" value="MAP/MICROTUBULE AFFINITY-REGULATING KINASE"/>
    <property type="match status" value="1"/>
</dbReference>
<dbReference type="SUPFAM" id="SSF56112">
    <property type="entry name" value="Protein kinase-like (PK-like)"/>
    <property type="match status" value="1"/>
</dbReference>
<comment type="caution">
    <text evidence="9">The sequence shown here is derived from an EMBL/GenBank/DDBJ whole genome shotgun (WGS) entry which is preliminary data.</text>
</comment>
<feature type="domain" description="Protein kinase" evidence="8">
    <location>
        <begin position="59"/>
        <end position="345"/>
    </location>
</feature>
<feature type="region of interest" description="Disordered" evidence="7">
    <location>
        <begin position="507"/>
        <end position="529"/>
    </location>
</feature>
<organism evidence="9 10">
    <name type="scientific">Astrephomene gubernaculifera</name>
    <dbReference type="NCBI Taxonomy" id="47775"/>
    <lineage>
        <taxon>Eukaryota</taxon>
        <taxon>Viridiplantae</taxon>
        <taxon>Chlorophyta</taxon>
        <taxon>core chlorophytes</taxon>
        <taxon>Chlorophyceae</taxon>
        <taxon>CS clade</taxon>
        <taxon>Chlamydomonadales</taxon>
        <taxon>Astrephomenaceae</taxon>
        <taxon>Astrephomene</taxon>
    </lineage>
</organism>
<dbReference type="InterPro" id="IPR017441">
    <property type="entry name" value="Protein_kinase_ATP_BS"/>
</dbReference>
<keyword evidence="1" id="KW-0723">Serine/threonine-protein kinase</keyword>
<evidence type="ECO:0000313" key="10">
    <source>
        <dbReference type="Proteomes" id="UP001054857"/>
    </source>
</evidence>
<evidence type="ECO:0000259" key="8">
    <source>
        <dbReference type="PROSITE" id="PS50011"/>
    </source>
</evidence>
<dbReference type="Gene3D" id="1.10.510.10">
    <property type="entry name" value="Transferase(Phosphotransferase) domain 1"/>
    <property type="match status" value="1"/>
</dbReference>
<dbReference type="PROSITE" id="PS50011">
    <property type="entry name" value="PROTEIN_KINASE_DOM"/>
    <property type="match status" value="1"/>
</dbReference>
<protein>
    <recommendedName>
        <fullName evidence="8">Protein kinase domain-containing protein</fullName>
    </recommendedName>
</protein>
<dbReference type="GO" id="GO:0035556">
    <property type="term" value="P:intracellular signal transduction"/>
    <property type="evidence" value="ECO:0007669"/>
    <property type="project" value="TreeGrafter"/>
</dbReference>
<dbReference type="GO" id="GO:0005524">
    <property type="term" value="F:ATP binding"/>
    <property type="evidence" value="ECO:0007669"/>
    <property type="project" value="UniProtKB-UniRule"/>
</dbReference>
<evidence type="ECO:0000256" key="7">
    <source>
        <dbReference type="SAM" id="MobiDB-lite"/>
    </source>
</evidence>
<feature type="compositionally biased region" description="Acidic residues" evidence="7">
    <location>
        <begin position="650"/>
        <end position="660"/>
    </location>
</feature>
<gene>
    <name evidence="9" type="ORF">Agub_g14872</name>
</gene>
<evidence type="ECO:0000256" key="4">
    <source>
        <dbReference type="ARBA" id="ARBA00022777"/>
    </source>
</evidence>
<feature type="binding site" evidence="6">
    <location>
        <position position="88"/>
    </location>
    <ligand>
        <name>ATP</name>
        <dbReference type="ChEBI" id="CHEBI:30616"/>
    </ligand>
</feature>
<accession>A0AAD3E4B7</accession>
<keyword evidence="4" id="KW-0418">Kinase</keyword>
<keyword evidence="3 6" id="KW-0547">Nucleotide-binding</keyword>
<dbReference type="GO" id="GO:0005737">
    <property type="term" value="C:cytoplasm"/>
    <property type="evidence" value="ECO:0007669"/>
    <property type="project" value="TreeGrafter"/>
</dbReference>
<feature type="compositionally biased region" description="Polar residues" evidence="7">
    <location>
        <begin position="458"/>
        <end position="467"/>
    </location>
</feature>
<dbReference type="PROSITE" id="PS00108">
    <property type="entry name" value="PROTEIN_KINASE_ST"/>
    <property type="match status" value="1"/>
</dbReference>
<evidence type="ECO:0000256" key="6">
    <source>
        <dbReference type="PROSITE-ProRule" id="PRU10141"/>
    </source>
</evidence>
<dbReference type="AlphaFoldDB" id="A0AAD3E4B7"/>
<keyword evidence="2" id="KW-0808">Transferase</keyword>
<reference evidence="9 10" key="1">
    <citation type="journal article" date="2021" name="Sci. Rep.">
        <title>Genome sequencing of the multicellular alga Astrephomene provides insights into convergent evolution of germ-soma differentiation.</title>
        <authorList>
            <person name="Yamashita S."/>
            <person name="Yamamoto K."/>
            <person name="Matsuzaki R."/>
            <person name="Suzuki S."/>
            <person name="Yamaguchi H."/>
            <person name="Hirooka S."/>
            <person name="Minakuchi Y."/>
            <person name="Miyagishima S."/>
            <person name="Kawachi M."/>
            <person name="Toyoda A."/>
            <person name="Nozaki H."/>
        </authorList>
    </citation>
    <scope>NUCLEOTIDE SEQUENCE [LARGE SCALE GENOMIC DNA]</scope>
    <source>
        <strain evidence="9 10">NIES-4017</strain>
    </source>
</reference>
<evidence type="ECO:0000313" key="9">
    <source>
        <dbReference type="EMBL" id="GFR52332.1"/>
    </source>
</evidence>
<dbReference type="InterPro" id="IPR011009">
    <property type="entry name" value="Kinase-like_dom_sf"/>
</dbReference>
<evidence type="ECO:0000256" key="2">
    <source>
        <dbReference type="ARBA" id="ARBA00022679"/>
    </source>
</evidence>
<dbReference type="SMART" id="SM00220">
    <property type="entry name" value="S_TKc"/>
    <property type="match status" value="1"/>
</dbReference>
<evidence type="ECO:0000256" key="5">
    <source>
        <dbReference type="ARBA" id="ARBA00022840"/>
    </source>
</evidence>
<keyword evidence="10" id="KW-1185">Reference proteome</keyword>
<dbReference type="GO" id="GO:0004674">
    <property type="term" value="F:protein serine/threonine kinase activity"/>
    <property type="evidence" value="ECO:0007669"/>
    <property type="project" value="UniProtKB-KW"/>
</dbReference>
<sequence>MGSCLSACAEGGSDQQRRASAAHRKRSRNASITSYCVRSRLNSIAGSGPVPDFGIGSLYRVMELLGEGGTGQTWLCQDLRTAQRVAIKFIARPLAQVLIPMVTQEIQLQAQLSEGHLGLVRMESALLSRTHLGLVMEYVDGGTLTQYVTRRGATRSERGGLNLDEYEARYFFKQLISAVEYLHKNQVAHRDLKMCNVVMTQRRPPTLKICDFGFAKSWDEDSVMHTRLGTPVYMSPQLINSKKEGQAYRATAADVWACGVMLFAMLLGRFPYDHAGHPDPNSDGAHVEVLAEQMQVVEGEWAKSPRLAPYVALLSEQCRDFLAKLLDADEARRINIPSIREHPWFKAALPPHLEEALKEAEGHQARLDSVMKTAKEEQLKRRNDAVHDLIVLAGQEYNPRCNSANSQRATPAGVKVIFECTDEAATEPSSGGKGDTSTKCPANDKTPVPKLQLPLTPMITNNKSSIPDASGVASGGGSDREVDGEGDSQQCDAEVVVVDLSAVAQRTKSGGVKPMNHSDDEDTADSGLQCDSDDTGAEAVGQKAACRKGLGRTCSHADVQIAFVGQLEGCTDALGAAVSGPKAEFPEAAPRENSVIYRCTAEVPVAAVETSGEASESSDKSFESSDAEDAVDEVSAAANKASKAAAEASEAADDEEEDAAEASKAADDEEEDAAEASEATCSAEEAAYEPAVAAFEAPVAAYEAPVDAYEAPAAAYEAE</sequence>
<dbReference type="Proteomes" id="UP001054857">
    <property type="component" value="Unassembled WGS sequence"/>
</dbReference>
<dbReference type="EMBL" id="BMAR01000061">
    <property type="protein sequence ID" value="GFR52332.1"/>
    <property type="molecule type" value="Genomic_DNA"/>
</dbReference>
<proteinExistence type="predicted"/>
<dbReference type="Pfam" id="PF00069">
    <property type="entry name" value="Pkinase"/>
    <property type="match status" value="1"/>
</dbReference>
<name>A0AAD3E4B7_9CHLO</name>
<feature type="region of interest" description="Disordered" evidence="7">
    <location>
        <begin position="608"/>
        <end position="686"/>
    </location>
</feature>